<gene>
    <name evidence="1" type="ORF">I540_4879</name>
</gene>
<dbReference type="Proteomes" id="UP000023351">
    <property type="component" value="Unassembled WGS sequence"/>
</dbReference>
<evidence type="ECO:0000313" key="1">
    <source>
        <dbReference type="EMBL" id="EUA67521.1"/>
    </source>
</evidence>
<reference evidence="1 2" key="1">
    <citation type="submission" date="2013-12" db="EMBL/GenBank/DDBJ databases">
        <authorList>
            <person name="Zelazny A."/>
            <person name="Olivier K."/>
            <person name="Holland S."/>
            <person name="Lenaerts A."/>
            <person name="Ordway D."/>
            <person name="DeGroote M.A."/>
            <person name="Parker T."/>
            <person name="Sizemore C."/>
            <person name="Tallon L.J."/>
            <person name="Sadzewicz L.K."/>
            <person name="Sengamalay N."/>
            <person name="Fraser C.M."/>
            <person name="Hine E."/>
            <person name="Shefchek K.A."/>
            <person name="Das S.P."/>
            <person name="Tettelin H."/>
        </authorList>
    </citation>
    <scope>NUCLEOTIDE SEQUENCE [LARGE SCALE GENOMIC DNA]</scope>
    <source>
        <strain evidence="1 2">1513</strain>
    </source>
</reference>
<protein>
    <submittedName>
        <fullName evidence="1">Uncharacterized protein</fullName>
    </submittedName>
</protein>
<dbReference type="EMBL" id="JAOJ01000003">
    <property type="protein sequence ID" value="EUA67521.1"/>
    <property type="molecule type" value="Genomic_DNA"/>
</dbReference>
<accession>X8DHH9</accession>
<sequence length="110" mass="11854">MDMTTGLFPAIVKAFGGCIALLSGRRSAAVHPDDEADERLVTVEEFAAEFDHLLIRKRLLTRAQRAVIDSGIRSHGVVTGVKATGAGREMQLDLMVTRPTAVNSPLGKPR</sequence>
<evidence type="ECO:0000313" key="2">
    <source>
        <dbReference type="Proteomes" id="UP000023351"/>
    </source>
</evidence>
<organism evidence="1 2">
    <name type="scientific">Mycobacteroides abscessus subsp. bolletii 1513</name>
    <dbReference type="NCBI Taxonomy" id="1299321"/>
    <lineage>
        <taxon>Bacteria</taxon>
        <taxon>Bacillati</taxon>
        <taxon>Actinomycetota</taxon>
        <taxon>Actinomycetes</taxon>
        <taxon>Mycobacteriales</taxon>
        <taxon>Mycobacteriaceae</taxon>
        <taxon>Mycobacteroides</taxon>
        <taxon>Mycobacteroides abscessus</taxon>
    </lineage>
</organism>
<comment type="caution">
    <text evidence="1">The sequence shown here is derived from an EMBL/GenBank/DDBJ whole genome shotgun (WGS) entry which is preliminary data.</text>
</comment>
<name>X8DHH9_9MYCO</name>
<proteinExistence type="predicted"/>
<dbReference type="AlphaFoldDB" id="X8DHH9"/>
<dbReference type="PATRIC" id="fig|1299321.3.peg.4709"/>